<dbReference type="EMBL" id="HACG01013014">
    <property type="protein sequence ID" value="CEK59879.1"/>
    <property type="molecule type" value="Transcribed_RNA"/>
</dbReference>
<dbReference type="AlphaFoldDB" id="A0A0B6YUD7"/>
<dbReference type="PANTHER" id="PTHR28594:SF1">
    <property type="entry name" value="ATR-INTERACTING PROTEIN"/>
    <property type="match status" value="1"/>
</dbReference>
<evidence type="ECO:0000256" key="1">
    <source>
        <dbReference type="SAM" id="MobiDB-lite"/>
    </source>
</evidence>
<sequence>QDSETNLVKTLSMKIQNGTTSADSKIAVGESNSADRRCLEGTKFDLGVPKRGENFNSHQSGAIMLLPLLTDYIQHYSDLIHSKFRNVDGFFTPAQTSSTSPQSLDSFRSYAESSSFDSLSSQILQLLHEGEIYATCVEMYTVTALRCLVLLIRLCPEVGNIIIANHISLTVVRTISVCNSTTSSSSNVGTETEQSKKSSSGLEADDEHSTSSVEVQVVGEAPNSTEPVNSINNIATSTLLYFIMRLASQDLEDSRSSPELVMLAVNALTCLCQCCSQEDLPKLETLVTRGILTSCFKQTKHIPVLIWTQRLLVSLAKSDKLLSRFCTKSENCPLYLMHRACYVKVDGIFDLCKEYISTLSNIISAHRSGLSVLLSNTCPCTEELVSAVIMALYNLLSRYKTTGYQHKPVVLNTLAQGVILMHSLFQGDPAFTQHHMAVQLQYVRLLSGLASIMKSDIETWRSHLSVLDELCDFDIYDTSQDSEGEDKMDHS</sequence>
<feature type="non-terminal residue" evidence="2">
    <location>
        <position position="1"/>
    </location>
</feature>
<evidence type="ECO:0000313" key="2">
    <source>
        <dbReference type="EMBL" id="CEK59879.1"/>
    </source>
</evidence>
<gene>
    <name evidence="2" type="primary">ORF37722</name>
</gene>
<dbReference type="InterPro" id="IPR016024">
    <property type="entry name" value="ARM-type_fold"/>
</dbReference>
<accession>A0A0B6YUD7</accession>
<feature type="compositionally biased region" description="Polar residues" evidence="1">
    <location>
        <begin position="189"/>
        <end position="201"/>
    </location>
</feature>
<dbReference type="GO" id="GO:0000077">
    <property type="term" value="P:DNA damage checkpoint signaling"/>
    <property type="evidence" value="ECO:0007669"/>
    <property type="project" value="InterPro"/>
</dbReference>
<organism evidence="2">
    <name type="scientific">Arion vulgaris</name>
    <dbReference type="NCBI Taxonomy" id="1028688"/>
    <lineage>
        <taxon>Eukaryota</taxon>
        <taxon>Metazoa</taxon>
        <taxon>Spiralia</taxon>
        <taxon>Lophotrochozoa</taxon>
        <taxon>Mollusca</taxon>
        <taxon>Gastropoda</taxon>
        <taxon>Heterobranchia</taxon>
        <taxon>Euthyneura</taxon>
        <taxon>Panpulmonata</taxon>
        <taxon>Eupulmonata</taxon>
        <taxon>Stylommatophora</taxon>
        <taxon>Helicina</taxon>
        <taxon>Arionoidea</taxon>
        <taxon>Arionidae</taxon>
        <taxon>Arion</taxon>
    </lineage>
</organism>
<protein>
    <submittedName>
        <fullName evidence="2">Uncharacterized protein</fullName>
    </submittedName>
</protein>
<reference evidence="2" key="1">
    <citation type="submission" date="2014-12" db="EMBL/GenBank/DDBJ databases">
        <title>Insight into the proteome of Arion vulgaris.</title>
        <authorList>
            <person name="Aradska J."/>
            <person name="Bulat T."/>
            <person name="Smidak R."/>
            <person name="Sarate P."/>
            <person name="Gangsoo J."/>
            <person name="Sialana F."/>
            <person name="Bilban M."/>
            <person name="Lubec G."/>
        </authorList>
    </citation>
    <scope>NUCLEOTIDE SEQUENCE</scope>
    <source>
        <tissue evidence="2">Skin</tissue>
    </source>
</reference>
<dbReference type="InterPro" id="IPR033349">
    <property type="entry name" value="ATRIP"/>
</dbReference>
<proteinExistence type="predicted"/>
<feature type="region of interest" description="Disordered" evidence="1">
    <location>
        <begin position="180"/>
        <end position="209"/>
    </location>
</feature>
<name>A0A0B6YUD7_9EUPU</name>
<dbReference type="GO" id="GO:0006281">
    <property type="term" value="P:DNA repair"/>
    <property type="evidence" value="ECO:0007669"/>
    <property type="project" value="TreeGrafter"/>
</dbReference>
<dbReference type="SUPFAM" id="SSF48371">
    <property type="entry name" value="ARM repeat"/>
    <property type="match status" value="1"/>
</dbReference>
<dbReference type="PANTHER" id="PTHR28594">
    <property type="entry name" value="ATR-INTERACTING PROTEIN"/>
    <property type="match status" value="1"/>
</dbReference>